<dbReference type="GO" id="GO:0005666">
    <property type="term" value="C:RNA polymerase III complex"/>
    <property type="evidence" value="ECO:0007669"/>
    <property type="project" value="TreeGrafter"/>
</dbReference>
<dbReference type="eggNOG" id="KOG1521">
    <property type="taxonomic scope" value="Eukaryota"/>
</dbReference>
<proteinExistence type="inferred from homology"/>
<dbReference type="HAMAP" id="MF_00320">
    <property type="entry name" value="RNApol_arch_Rpo3"/>
    <property type="match status" value="1"/>
</dbReference>
<comment type="similarity">
    <text evidence="6">Belongs to the archaeal Rpo3/eukaryotic RPB3 RNA polymerase subunit family.</text>
</comment>
<protein>
    <recommendedName>
        <fullName evidence="2">DNA-directed RNA polymerases I and III subunit RPAC1</fullName>
    </recommendedName>
</protein>
<dbReference type="OrthoDB" id="270173at2759"/>
<evidence type="ECO:0000256" key="6">
    <source>
        <dbReference type="ARBA" id="ARBA00025804"/>
    </source>
</evidence>
<dbReference type="PANTHER" id="PTHR11800">
    <property type="entry name" value="DNA-DIRECTED RNA POLYMERASE"/>
    <property type="match status" value="1"/>
</dbReference>
<feature type="region of interest" description="Disordered" evidence="7">
    <location>
        <begin position="359"/>
        <end position="382"/>
    </location>
</feature>
<evidence type="ECO:0000256" key="5">
    <source>
        <dbReference type="ARBA" id="ARBA00023242"/>
    </source>
</evidence>
<dbReference type="Proteomes" id="UP000007148">
    <property type="component" value="Unassembled WGS sequence"/>
</dbReference>
<keyword evidence="10" id="KW-1185">Reference proteome</keyword>
<dbReference type="OMA" id="KKKCRAF"/>
<dbReference type="GO" id="GO:0003899">
    <property type="term" value="F:DNA-directed RNA polymerase activity"/>
    <property type="evidence" value="ECO:0007669"/>
    <property type="project" value="InterPro"/>
</dbReference>
<sequence>MNYRPGDIDSRRLIKLHKEYISDISSTNYPGVYPDEDNSWDLVDFKKHVKLEFQYVEEERIEFDLVGIDTSIANAFRRIIISEVPTVAIERVYVYDNTSVIQDEVLSHRLGLIPLRIDPRMLEDAPQNYQDDSTDRNTMVFSLDVTCADRDGVRPGTTDPEKLYINSSVYAKDLQWVPQGEQETIFASDPPRAANPNILIAKLRPEQSIHLEMHAVKSIGRDHTKFSPVGTAFYRLMPHIQLLKPGDRYDEESRKVDKLEMADQEQAKRFQDAFSEGVIEVKKERGKYYVRVKAPRRDNVTRRILELREFDGMVRLGRVRDWFIYTIESTGQYPAVDIFPVALGVFKSKIRTLKAEAEKLRREWEGSREERSPDPDKDVEME</sequence>
<dbReference type="GO" id="GO:0005736">
    <property type="term" value="C:RNA polymerase I complex"/>
    <property type="evidence" value="ECO:0007669"/>
    <property type="project" value="TreeGrafter"/>
</dbReference>
<keyword evidence="4" id="KW-0804">Transcription</keyword>
<evidence type="ECO:0000256" key="3">
    <source>
        <dbReference type="ARBA" id="ARBA00022478"/>
    </source>
</evidence>
<evidence type="ECO:0000256" key="7">
    <source>
        <dbReference type="SAM" id="MobiDB-lite"/>
    </source>
</evidence>
<dbReference type="GO" id="GO:0006351">
    <property type="term" value="P:DNA-templated transcription"/>
    <property type="evidence" value="ECO:0007669"/>
    <property type="project" value="InterPro"/>
</dbReference>
<dbReference type="SUPFAM" id="SSF56553">
    <property type="entry name" value="Insert subdomain of RNA polymerase alpha subunit"/>
    <property type="match status" value="1"/>
</dbReference>
<dbReference type="InterPro" id="IPR011262">
    <property type="entry name" value="DNA-dir_RNA_pol_insert"/>
</dbReference>
<dbReference type="STRING" id="1109443.G4TQ08"/>
<dbReference type="Gene3D" id="3.30.1360.10">
    <property type="entry name" value="RNA polymerase, RBP11-like subunit"/>
    <property type="match status" value="1"/>
</dbReference>
<dbReference type="GO" id="GO:0003677">
    <property type="term" value="F:DNA binding"/>
    <property type="evidence" value="ECO:0007669"/>
    <property type="project" value="InterPro"/>
</dbReference>
<dbReference type="InterPro" id="IPR001514">
    <property type="entry name" value="DNA-dir_RNA_pol_30-40kDasu_CS"/>
</dbReference>
<evidence type="ECO:0000256" key="2">
    <source>
        <dbReference type="ARBA" id="ARBA00022083"/>
    </source>
</evidence>
<comment type="subcellular location">
    <subcellularLocation>
        <location evidence="1">Nucleus</location>
    </subcellularLocation>
</comment>
<dbReference type="InterPro" id="IPR050518">
    <property type="entry name" value="Rpo3/RPB3_RNA_Pol_subunit"/>
</dbReference>
<dbReference type="InterPro" id="IPR022842">
    <property type="entry name" value="RNAP_Rpo3/Rpb3/RPAC1"/>
</dbReference>
<dbReference type="HOGENOM" id="CLU_038421_0_1_1"/>
<dbReference type="InterPro" id="IPR011263">
    <property type="entry name" value="DNA-dir_RNA_pol_RpoA/D/Rpb3"/>
</dbReference>
<dbReference type="FunCoup" id="G4TQ08">
    <property type="interactions" value="407"/>
</dbReference>
<dbReference type="InterPro" id="IPR036643">
    <property type="entry name" value="RNApol_insert_sf"/>
</dbReference>
<dbReference type="SUPFAM" id="SSF55257">
    <property type="entry name" value="RBP11-like subunits of RNA polymerase"/>
    <property type="match status" value="1"/>
</dbReference>
<dbReference type="FunFam" id="2.170.120.12:FF:000003">
    <property type="entry name" value="Dna-directed rna polymerases i and iii subunit"/>
    <property type="match status" value="1"/>
</dbReference>
<organism evidence="9 10">
    <name type="scientific">Serendipita indica (strain DSM 11827)</name>
    <name type="common">Root endophyte fungus</name>
    <name type="synonym">Piriformospora indica</name>
    <dbReference type="NCBI Taxonomy" id="1109443"/>
    <lineage>
        <taxon>Eukaryota</taxon>
        <taxon>Fungi</taxon>
        <taxon>Dikarya</taxon>
        <taxon>Basidiomycota</taxon>
        <taxon>Agaricomycotina</taxon>
        <taxon>Agaricomycetes</taxon>
        <taxon>Sebacinales</taxon>
        <taxon>Serendipitaceae</taxon>
        <taxon>Serendipita</taxon>
    </lineage>
</organism>
<keyword evidence="5" id="KW-0539">Nucleus</keyword>
<dbReference type="InParanoid" id="G4TQ08"/>
<dbReference type="AlphaFoldDB" id="G4TQ08"/>
<dbReference type="PANTHER" id="PTHR11800:SF13">
    <property type="entry name" value="DNA-DIRECTED RNA POLYMERASES I AND III SUBUNIT RPAC1"/>
    <property type="match status" value="1"/>
</dbReference>
<dbReference type="Pfam" id="PF01193">
    <property type="entry name" value="RNA_pol_L"/>
    <property type="match status" value="1"/>
</dbReference>
<dbReference type="InterPro" id="IPR033901">
    <property type="entry name" value="RNAPI/III_AC40"/>
</dbReference>
<evidence type="ECO:0000313" key="10">
    <source>
        <dbReference type="Proteomes" id="UP000007148"/>
    </source>
</evidence>
<dbReference type="Pfam" id="PF01000">
    <property type="entry name" value="RNA_pol_A_bac"/>
    <property type="match status" value="1"/>
</dbReference>
<name>G4TQ08_SERID</name>
<accession>G4TQ08</accession>
<evidence type="ECO:0000256" key="1">
    <source>
        <dbReference type="ARBA" id="ARBA00004123"/>
    </source>
</evidence>
<dbReference type="InterPro" id="IPR036603">
    <property type="entry name" value="RBP11-like"/>
</dbReference>
<comment type="caution">
    <text evidence="9">The sequence shown here is derived from an EMBL/GenBank/DDBJ whole genome shotgun (WGS) entry which is preliminary data.</text>
</comment>
<dbReference type="SMART" id="SM00662">
    <property type="entry name" value="RPOLD"/>
    <property type="match status" value="1"/>
</dbReference>
<reference evidence="9 10" key="1">
    <citation type="journal article" date="2011" name="PLoS Pathog.">
        <title>Endophytic Life Strategies Decoded by Genome and Transcriptome Analyses of the Mutualistic Root Symbiont Piriformospora indica.</title>
        <authorList>
            <person name="Zuccaro A."/>
            <person name="Lahrmann U."/>
            <person name="Guldener U."/>
            <person name="Langen G."/>
            <person name="Pfiffi S."/>
            <person name="Biedenkopf D."/>
            <person name="Wong P."/>
            <person name="Samans B."/>
            <person name="Grimm C."/>
            <person name="Basiewicz M."/>
            <person name="Murat C."/>
            <person name="Martin F."/>
            <person name="Kogel K.H."/>
        </authorList>
    </citation>
    <scope>NUCLEOTIDE SEQUENCE [LARGE SCALE GENOMIC DNA]</scope>
    <source>
        <strain evidence="9 10">DSM 11827</strain>
    </source>
</reference>
<dbReference type="EMBL" id="CAFZ01000222">
    <property type="protein sequence ID" value="CCA73401.1"/>
    <property type="molecule type" value="Genomic_DNA"/>
</dbReference>
<dbReference type="Gene3D" id="2.170.120.12">
    <property type="entry name" value="DNA-directed RNA polymerase, insert domain"/>
    <property type="match status" value="1"/>
</dbReference>
<keyword evidence="3 9" id="KW-0240">DNA-directed RNA polymerase</keyword>
<feature type="domain" description="DNA-directed RNA polymerase RpoA/D/Rpb3-type" evidence="8">
    <location>
        <begin position="60"/>
        <end position="356"/>
    </location>
</feature>
<dbReference type="GO" id="GO:0046983">
    <property type="term" value="F:protein dimerization activity"/>
    <property type="evidence" value="ECO:0007669"/>
    <property type="project" value="InterPro"/>
</dbReference>
<evidence type="ECO:0000259" key="8">
    <source>
        <dbReference type="SMART" id="SM00662"/>
    </source>
</evidence>
<evidence type="ECO:0000313" key="9">
    <source>
        <dbReference type="EMBL" id="CCA73401.1"/>
    </source>
</evidence>
<dbReference type="PROSITE" id="PS00446">
    <property type="entry name" value="RNA_POL_D_30KD"/>
    <property type="match status" value="1"/>
</dbReference>
<evidence type="ECO:0000256" key="4">
    <source>
        <dbReference type="ARBA" id="ARBA00023163"/>
    </source>
</evidence>
<dbReference type="CDD" id="cd07032">
    <property type="entry name" value="RNAP_I_II_AC40"/>
    <property type="match status" value="1"/>
</dbReference>
<gene>
    <name evidence="9" type="ORF">PIIN_07355</name>
</gene>
<dbReference type="GO" id="GO:0055029">
    <property type="term" value="C:nuclear DNA-directed RNA polymerase complex"/>
    <property type="evidence" value="ECO:0007669"/>
    <property type="project" value="UniProtKB-ARBA"/>
</dbReference>